<sequence length="85" mass="9808">MSQLQVKDELASGERVHVLRDNVIKKPFIGTIGFFAKWGVTHPRWDSKQLSNRSLAKNGKFDIAYLTQRHFYRFIPSLIPPIIPS</sequence>
<dbReference type="AlphaFoldDB" id="A0A3N4DDK1"/>
<dbReference type="Proteomes" id="UP000278855">
    <property type="component" value="Unassembled WGS sequence"/>
</dbReference>
<comment type="caution">
    <text evidence="1">The sequence shown here is derived from an EMBL/GenBank/DDBJ whole genome shotgun (WGS) entry which is preliminary data.</text>
</comment>
<gene>
    <name evidence="1" type="ORF">EGC77_17970</name>
</gene>
<proteinExistence type="predicted"/>
<evidence type="ECO:0000313" key="1">
    <source>
        <dbReference type="EMBL" id="RPA23799.1"/>
    </source>
</evidence>
<dbReference type="EMBL" id="RKKB01000014">
    <property type="protein sequence ID" value="RPA23799.1"/>
    <property type="molecule type" value="Genomic_DNA"/>
</dbReference>
<accession>A0A3N4DDK1</accession>
<organism evidence="1 2">
    <name type="scientific">Shewanella psychromarinicola</name>
    <dbReference type="NCBI Taxonomy" id="2487742"/>
    <lineage>
        <taxon>Bacteria</taxon>
        <taxon>Pseudomonadati</taxon>
        <taxon>Pseudomonadota</taxon>
        <taxon>Gammaproteobacteria</taxon>
        <taxon>Alteromonadales</taxon>
        <taxon>Shewanellaceae</taxon>
        <taxon>Shewanella</taxon>
    </lineage>
</organism>
<evidence type="ECO:0000313" key="2">
    <source>
        <dbReference type="Proteomes" id="UP000278855"/>
    </source>
</evidence>
<name>A0A3N4DDK1_9GAMM</name>
<reference evidence="2" key="1">
    <citation type="submission" date="2018-11" db="EMBL/GenBank/DDBJ databases">
        <title>Shewanella sp. R106.</title>
        <authorList>
            <person name="Hwang Y.J."/>
            <person name="Hwang C.Y."/>
        </authorList>
    </citation>
    <scope>NUCLEOTIDE SEQUENCE [LARGE SCALE GENOMIC DNA]</scope>
    <source>
        <strain evidence="2">R106</strain>
    </source>
</reference>
<protein>
    <submittedName>
        <fullName evidence="1">Uncharacterized protein</fullName>
    </submittedName>
</protein>